<keyword evidence="2" id="KW-0548">Nucleotidyltransferase</keyword>
<evidence type="ECO:0000259" key="6">
    <source>
        <dbReference type="Pfam" id="PF26252"/>
    </source>
</evidence>
<keyword evidence="8" id="KW-1185">Reference proteome</keyword>
<feature type="domain" description="RDRP core" evidence="4">
    <location>
        <begin position="245"/>
        <end position="429"/>
    </location>
</feature>
<dbReference type="Pfam" id="PF26252">
    <property type="entry name" value="RdRP_helical"/>
    <property type="match status" value="1"/>
</dbReference>
<dbReference type="PANTHER" id="PTHR23079:SF55">
    <property type="entry name" value="RNA-DIRECTED RNA POLYMERASE"/>
    <property type="match status" value="1"/>
</dbReference>
<dbReference type="Pfam" id="PF05183">
    <property type="entry name" value="RdRP"/>
    <property type="match status" value="1"/>
</dbReference>
<feature type="domain" description="RDRP3-5 N-terminal" evidence="5">
    <location>
        <begin position="12"/>
        <end position="76"/>
    </location>
</feature>
<dbReference type="InterPro" id="IPR007855">
    <property type="entry name" value="RDRP"/>
</dbReference>
<dbReference type="InterPro" id="IPR057596">
    <property type="entry name" value="RDRP_core"/>
</dbReference>
<evidence type="ECO:0000313" key="8">
    <source>
        <dbReference type="Proteomes" id="UP000653305"/>
    </source>
</evidence>
<keyword evidence="2" id="KW-0694">RNA-binding</keyword>
<reference evidence="7" key="1">
    <citation type="submission" date="2020-07" db="EMBL/GenBank/DDBJ databases">
        <title>Ethylene signaling mediates host invasion by parasitic plants.</title>
        <authorList>
            <person name="Yoshida S."/>
        </authorList>
    </citation>
    <scope>NUCLEOTIDE SEQUENCE</scope>
    <source>
        <strain evidence="7">Okayama</strain>
    </source>
</reference>
<comment type="similarity">
    <text evidence="2">Belongs to the RdRP family.</text>
</comment>
<dbReference type="AlphaFoldDB" id="A0A830BRN0"/>
<dbReference type="InterPro" id="IPR058697">
    <property type="entry name" value="RDRP3-5_N"/>
</dbReference>
<dbReference type="GO" id="GO:0003968">
    <property type="term" value="F:RNA-directed RNA polymerase activity"/>
    <property type="evidence" value="ECO:0007669"/>
    <property type="project" value="UniProtKB-KW"/>
</dbReference>
<name>A0A830BRN0_9LAMI</name>
<feature type="region of interest" description="Disordered" evidence="3">
    <location>
        <begin position="91"/>
        <end position="112"/>
    </location>
</feature>
<organism evidence="7 8">
    <name type="scientific">Phtheirospermum japonicum</name>
    <dbReference type="NCBI Taxonomy" id="374723"/>
    <lineage>
        <taxon>Eukaryota</taxon>
        <taxon>Viridiplantae</taxon>
        <taxon>Streptophyta</taxon>
        <taxon>Embryophyta</taxon>
        <taxon>Tracheophyta</taxon>
        <taxon>Spermatophyta</taxon>
        <taxon>Magnoliopsida</taxon>
        <taxon>eudicotyledons</taxon>
        <taxon>Gunneridae</taxon>
        <taxon>Pentapetalae</taxon>
        <taxon>asterids</taxon>
        <taxon>lamiids</taxon>
        <taxon>Lamiales</taxon>
        <taxon>Orobanchaceae</taxon>
        <taxon>Orobanchaceae incertae sedis</taxon>
        <taxon>Phtheirospermum</taxon>
    </lineage>
</organism>
<protein>
    <recommendedName>
        <fullName evidence="2">RNA-dependent RNA polymerase</fullName>
        <ecNumber evidence="2">2.7.7.48</ecNumber>
    </recommendedName>
</protein>
<proteinExistence type="inferred from homology"/>
<evidence type="ECO:0000256" key="2">
    <source>
        <dbReference type="RuleBase" id="RU363098"/>
    </source>
</evidence>
<dbReference type="InterPro" id="IPR058751">
    <property type="entry name" value="RDRP_helical"/>
</dbReference>
<keyword evidence="2" id="KW-0808">Transferase</keyword>
<evidence type="ECO:0000259" key="5">
    <source>
        <dbReference type="Pfam" id="PF26249"/>
    </source>
</evidence>
<evidence type="ECO:0000259" key="4">
    <source>
        <dbReference type="Pfam" id="PF05183"/>
    </source>
</evidence>
<dbReference type="EMBL" id="BMAC01000131">
    <property type="protein sequence ID" value="GFP86733.1"/>
    <property type="molecule type" value="Genomic_DNA"/>
</dbReference>
<dbReference type="EC" id="2.7.7.48" evidence="2"/>
<feature type="domain" description="RDRP helical" evidence="6">
    <location>
        <begin position="168"/>
        <end position="231"/>
    </location>
</feature>
<comment type="catalytic activity">
    <reaction evidence="2">
        <text>RNA(n) + a ribonucleoside 5'-triphosphate = RNA(n+1) + diphosphate</text>
        <dbReference type="Rhea" id="RHEA:21248"/>
        <dbReference type="Rhea" id="RHEA-COMP:14527"/>
        <dbReference type="Rhea" id="RHEA-COMP:17342"/>
        <dbReference type="ChEBI" id="CHEBI:33019"/>
        <dbReference type="ChEBI" id="CHEBI:61557"/>
        <dbReference type="ChEBI" id="CHEBI:140395"/>
        <dbReference type="EC" id="2.7.7.48"/>
    </reaction>
</comment>
<dbReference type="Proteomes" id="UP000653305">
    <property type="component" value="Unassembled WGS sequence"/>
</dbReference>
<comment type="caution">
    <text evidence="7">The sequence shown here is derived from an EMBL/GenBank/DDBJ whole genome shotgun (WGS) entry which is preliminary data.</text>
</comment>
<dbReference type="Pfam" id="PF26249">
    <property type="entry name" value="4HB_RdRP3_N"/>
    <property type="match status" value="1"/>
</dbReference>
<gene>
    <name evidence="7" type="ORF">PHJA_000817100</name>
</gene>
<keyword evidence="2" id="KW-0943">RNA-mediated gene silencing</keyword>
<keyword evidence="2 7" id="KW-0696">RNA-directed RNA polymerase</keyword>
<accession>A0A830BRN0</accession>
<dbReference type="GO" id="GO:0031380">
    <property type="term" value="C:nuclear RNA-directed RNA polymerase complex"/>
    <property type="evidence" value="ECO:0007669"/>
    <property type="project" value="TreeGrafter"/>
</dbReference>
<evidence type="ECO:0000256" key="3">
    <source>
        <dbReference type="SAM" id="MobiDB-lite"/>
    </source>
</evidence>
<dbReference type="GO" id="GO:0003723">
    <property type="term" value="F:RNA binding"/>
    <property type="evidence" value="ECO:0007669"/>
    <property type="project" value="UniProtKB-KW"/>
</dbReference>
<evidence type="ECO:0000256" key="1">
    <source>
        <dbReference type="ARBA" id="ARBA00093763"/>
    </source>
</evidence>
<sequence>MDCSSPHQGVRLPETVERIIKRICEEKKQAPLRKDARSMLAEIGEKASMELLSQILSTKSAIFSFSGYVIHLVKKNGHKIQPAKSLTAYSSPSSVSPHISPHKLNGQSLQSPSSDFQKKVPQNLCCELSFDDETQEKRNSGFRCQSSLAGKVRETSEPKISQQLMILSKLEFRRLFLVLSYIGGQKLEDVVTLDGANEIYSMKDTPMEVFETQIWNTYGHKYCGSKSDRSLNLGWDSGKTHIYSCHGPYLNSTRTHLQRSLGDDKILAVKFSEDGTYLAGPFVEEGIHVVFKDERKRVKKNQTENEKKASYSSVKCYFVRTDSFAPCGSDENYILSRKKISEARRLFMHIHTVSTLEKYIARFSLILSKTIKLEVNFAAVSVEKIEDIPFQDENGLIIHDEDGKPILHTDGTGYISEDLAMMCPKDFSTAKAITDNSFEKHDQNVSGDIASQKRAAETRNMEPVIV</sequence>
<comment type="function">
    <text evidence="1 2">Probably involved in the RNA silencing pathway and required for the generation of small interfering RNAs (siRNAs).</text>
</comment>
<dbReference type="GO" id="GO:0030422">
    <property type="term" value="P:siRNA processing"/>
    <property type="evidence" value="ECO:0007669"/>
    <property type="project" value="TreeGrafter"/>
</dbReference>
<dbReference type="OrthoDB" id="6513042at2759"/>
<dbReference type="PANTHER" id="PTHR23079">
    <property type="entry name" value="RNA-DEPENDENT RNA POLYMERASE"/>
    <property type="match status" value="1"/>
</dbReference>
<evidence type="ECO:0000313" key="7">
    <source>
        <dbReference type="EMBL" id="GFP86733.1"/>
    </source>
</evidence>